<dbReference type="Proteomes" id="UP001152795">
    <property type="component" value="Unassembled WGS sequence"/>
</dbReference>
<protein>
    <submittedName>
        <fullName evidence="2">Uncharacterized protein</fullName>
    </submittedName>
</protein>
<sequence length="129" mass="14953">MFNTKKRCEEEVVMLKDEMNNCINFSSQYLHQLDSWYKALKTDELSYGNRGIIAVLSSRTRLLSLFICVLKQQFNIDVTDTESANDLDEDITEEAIAKYYSMLNMESMESDNDDFGDDDDDDDIDNSED</sequence>
<feature type="region of interest" description="Disordered" evidence="1">
    <location>
        <begin position="108"/>
        <end position="129"/>
    </location>
</feature>
<organism evidence="2 3">
    <name type="scientific">Paramuricea clavata</name>
    <name type="common">Red gorgonian</name>
    <name type="synonym">Violescent sea-whip</name>
    <dbReference type="NCBI Taxonomy" id="317549"/>
    <lineage>
        <taxon>Eukaryota</taxon>
        <taxon>Metazoa</taxon>
        <taxon>Cnidaria</taxon>
        <taxon>Anthozoa</taxon>
        <taxon>Octocorallia</taxon>
        <taxon>Malacalcyonacea</taxon>
        <taxon>Plexauridae</taxon>
        <taxon>Paramuricea</taxon>
    </lineage>
</organism>
<proteinExistence type="predicted"/>
<evidence type="ECO:0000313" key="3">
    <source>
        <dbReference type="Proteomes" id="UP001152795"/>
    </source>
</evidence>
<accession>A0A6S7KSN0</accession>
<keyword evidence="3" id="KW-1185">Reference proteome</keyword>
<comment type="caution">
    <text evidence="2">The sequence shown here is derived from an EMBL/GenBank/DDBJ whole genome shotgun (WGS) entry which is preliminary data.</text>
</comment>
<evidence type="ECO:0000256" key="1">
    <source>
        <dbReference type="SAM" id="MobiDB-lite"/>
    </source>
</evidence>
<evidence type="ECO:0000313" key="2">
    <source>
        <dbReference type="EMBL" id="CAB4029812.1"/>
    </source>
</evidence>
<reference evidence="2" key="1">
    <citation type="submission" date="2020-04" db="EMBL/GenBank/DDBJ databases">
        <authorList>
            <person name="Alioto T."/>
            <person name="Alioto T."/>
            <person name="Gomez Garrido J."/>
        </authorList>
    </citation>
    <scope>NUCLEOTIDE SEQUENCE</scope>
    <source>
        <strain evidence="2">A484AB</strain>
    </source>
</reference>
<dbReference type="AlphaFoldDB" id="A0A6S7KSN0"/>
<name>A0A6S7KSN0_PARCT</name>
<gene>
    <name evidence="2" type="ORF">PACLA_8A014685</name>
</gene>
<dbReference type="EMBL" id="CACRXK020016430">
    <property type="protein sequence ID" value="CAB4029812.1"/>
    <property type="molecule type" value="Genomic_DNA"/>
</dbReference>